<dbReference type="EC" id="3.4.21.53" evidence="1"/>
<comment type="caution">
    <text evidence="4">The sequence shown here is derived from an EMBL/GenBank/DDBJ whole genome shotgun (WGS) entry which is preliminary data.</text>
</comment>
<evidence type="ECO:0000313" key="4">
    <source>
        <dbReference type="EMBL" id="GAA0362183.1"/>
    </source>
</evidence>
<dbReference type="Pfam" id="PF13180">
    <property type="entry name" value="PDZ_2"/>
    <property type="match status" value="1"/>
</dbReference>
<feature type="active site" evidence="1">
    <location>
        <position position="293"/>
    </location>
</feature>
<dbReference type="PROSITE" id="PS50106">
    <property type="entry name" value="PDZ"/>
    <property type="match status" value="1"/>
</dbReference>
<dbReference type="InterPro" id="IPR036034">
    <property type="entry name" value="PDZ_sf"/>
</dbReference>
<comment type="similarity">
    <text evidence="1">Belongs to the peptidase S16 family.</text>
</comment>
<evidence type="ECO:0000259" key="2">
    <source>
        <dbReference type="PROSITE" id="PS50106"/>
    </source>
</evidence>
<keyword evidence="1" id="KW-0720">Serine protease</keyword>
<dbReference type="Gene3D" id="2.30.42.10">
    <property type="match status" value="1"/>
</dbReference>
<dbReference type="SUPFAM" id="SSF54211">
    <property type="entry name" value="Ribosomal protein S5 domain 2-like"/>
    <property type="match status" value="1"/>
</dbReference>
<proteinExistence type="inferred from homology"/>
<dbReference type="EMBL" id="BAAABM010000056">
    <property type="protein sequence ID" value="GAA0362183.1"/>
    <property type="molecule type" value="Genomic_DNA"/>
</dbReference>
<feature type="domain" description="Lon proteolytic" evidence="3">
    <location>
        <begin position="172"/>
        <end position="341"/>
    </location>
</feature>
<dbReference type="Proteomes" id="UP001501822">
    <property type="component" value="Unassembled WGS sequence"/>
</dbReference>
<dbReference type="Gene3D" id="3.30.230.10">
    <property type="match status" value="1"/>
</dbReference>
<dbReference type="Pfam" id="PF05362">
    <property type="entry name" value="Lon_C"/>
    <property type="match status" value="1"/>
</dbReference>
<dbReference type="InterPro" id="IPR001478">
    <property type="entry name" value="PDZ"/>
</dbReference>
<dbReference type="InterPro" id="IPR020568">
    <property type="entry name" value="Ribosomal_Su5_D2-typ_SF"/>
</dbReference>
<dbReference type="RefSeq" id="WP_252806062.1">
    <property type="nucleotide sequence ID" value="NZ_BAAABM010000056.1"/>
</dbReference>
<feature type="domain" description="PDZ" evidence="2">
    <location>
        <begin position="142"/>
        <end position="198"/>
    </location>
</feature>
<dbReference type="PANTHER" id="PTHR10046">
    <property type="entry name" value="ATP DEPENDENT LON PROTEASE FAMILY MEMBER"/>
    <property type="match status" value="1"/>
</dbReference>
<protein>
    <recommendedName>
        <fullName evidence="1">endopeptidase La</fullName>
        <ecNumber evidence="1">3.4.21.53</ecNumber>
    </recommendedName>
</protein>
<accession>A0ABP3H4U6</accession>
<feature type="active site" evidence="1">
    <location>
        <position position="248"/>
    </location>
</feature>
<evidence type="ECO:0000313" key="5">
    <source>
        <dbReference type="Proteomes" id="UP001501822"/>
    </source>
</evidence>
<gene>
    <name evidence="4" type="ORF">GCM10010151_60240</name>
</gene>
<keyword evidence="5" id="KW-1185">Reference proteome</keyword>
<name>A0ABP3H4U6_9ACTN</name>
<keyword evidence="1" id="KW-0378">Hydrolase</keyword>
<reference evidence="5" key="1">
    <citation type="journal article" date="2019" name="Int. J. Syst. Evol. Microbiol.">
        <title>The Global Catalogue of Microorganisms (GCM) 10K type strain sequencing project: providing services to taxonomists for standard genome sequencing and annotation.</title>
        <authorList>
            <consortium name="The Broad Institute Genomics Platform"/>
            <consortium name="The Broad Institute Genome Sequencing Center for Infectious Disease"/>
            <person name="Wu L."/>
            <person name="Ma J."/>
        </authorList>
    </citation>
    <scope>NUCLEOTIDE SEQUENCE [LARGE SCALE GENOMIC DNA]</scope>
    <source>
        <strain evidence="5">JCM 3146</strain>
    </source>
</reference>
<dbReference type="SMART" id="SM00228">
    <property type="entry name" value="PDZ"/>
    <property type="match status" value="1"/>
</dbReference>
<dbReference type="SUPFAM" id="SSF50156">
    <property type="entry name" value="PDZ domain-like"/>
    <property type="match status" value="1"/>
</dbReference>
<sequence length="354" mass="36553">MSRRAATLVVASCLILLLGLAAALMPVPYVALRPGPTSDTLGKLGKAPLIQITGAPTYPTDGHLNFVTVAYQGGPGNRIDLFTALRGWLDPDVAIVPEETIFPKNVSTKKVEQENTQEMSDSQESATAAAMNELHRPVTVAVLVDSVQKGLPSDGKLRPGDQITAIDGKPIKDISGVTAGVGAHKPGDTVTFTVKRDGKETQVPVKTVVSPDKTGGKAGKAIVGVILKEKYQFPVTVKISVGDIGGPSAGLMFSLGIYDKLTPEDVTGGRFIAGTGTITPEGQVGPIGGIQQKMVAARKAGATIFLTPAQNCADAVAAKPKGLRLVRVDTMHGALQALTAIRTGQGGVPACPAA</sequence>
<comment type="catalytic activity">
    <reaction evidence="1">
        <text>Hydrolysis of proteins in presence of ATP.</text>
        <dbReference type="EC" id="3.4.21.53"/>
    </reaction>
</comment>
<organism evidence="4 5">
    <name type="scientific">Actinoallomurus spadix</name>
    <dbReference type="NCBI Taxonomy" id="79912"/>
    <lineage>
        <taxon>Bacteria</taxon>
        <taxon>Bacillati</taxon>
        <taxon>Actinomycetota</taxon>
        <taxon>Actinomycetes</taxon>
        <taxon>Streptosporangiales</taxon>
        <taxon>Thermomonosporaceae</taxon>
        <taxon>Actinoallomurus</taxon>
    </lineage>
</organism>
<evidence type="ECO:0000256" key="1">
    <source>
        <dbReference type="PROSITE-ProRule" id="PRU01122"/>
    </source>
</evidence>
<dbReference type="InterPro" id="IPR027065">
    <property type="entry name" value="Lon_Prtase"/>
</dbReference>
<evidence type="ECO:0000259" key="3">
    <source>
        <dbReference type="PROSITE" id="PS51786"/>
    </source>
</evidence>
<dbReference type="PROSITE" id="PS51786">
    <property type="entry name" value="LON_PROTEOLYTIC"/>
    <property type="match status" value="1"/>
</dbReference>
<dbReference type="InterPro" id="IPR008269">
    <property type="entry name" value="Lon_proteolytic"/>
</dbReference>
<dbReference type="InterPro" id="IPR014721">
    <property type="entry name" value="Ribsml_uS5_D2-typ_fold_subgr"/>
</dbReference>
<keyword evidence="1" id="KW-0645">Protease</keyword>